<organism evidence="1 2">
    <name type="scientific">Aureibacillus halotolerans</name>
    <dbReference type="NCBI Taxonomy" id="1508390"/>
    <lineage>
        <taxon>Bacteria</taxon>
        <taxon>Bacillati</taxon>
        <taxon>Bacillota</taxon>
        <taxon>Bacilli</taxon>
        <taxon>Bacillales</taxon>
        <taxon>Bacillaceae</taxon>
        <taxon>Aureibacillus</taxon>
    </lineage>
</organism>
<dbReference type="SUPFAM" id="SSF53067">
    <property type="entry name" value="Actin-like ATPase domain"/>
    <property type="match status" value="1"/>
</dbReference>
<gene>
    <name evidence="1" type="ORF">EV213_11023</name>
</gene>
<comment type="caution">
    <text evidence="1">The sequence shown here is derived from an EMBL/GenBank/DDBJ whole genome shotgun (WGS) entry which is preliminary data.</text>
</comment>
<dbReference type="InterPro" id="IPR005883">
    <property type="entry name" value="PilM"/>
</dbReference>
<sequence length="302" mass="34046">MRWRKKNPQERHALIFKDHVIRYVRSQGPALKAAVFADEYRLPEGLIQQGSIVDVEQLGQVLHTCAKQWGLQRKQVQFCIPDAHVLVRTIEVPATVPEEELKGHCYYELGQSIHLPLEVPVLDCWRVKKTAETQEVVMYAAEENVVQSFVKLLGDAKMQATVADVSTLCAYRSFISLASIDPQAHYVLLQVDESAVTMTIYYDHVPMFYRHSPRAPDAPFGFVEELGRLMHFYEFTMNQGAAAVEAVGLTGDDPNLSIVEETLRAELVVPIETLGNAVWPPIMGETFYDALGLTLRKTVIFS</sequence>
<keyword evidence="2" id="KW-1185">Reference proteome</keyword>
<dbReference type="AlphaFoldDB" id="A0A4R6U5H6"/>
<dbReference type="PANTHER" id="PTHR32432:SF3">
    <property type="entry name" value="ETHANOLAMINE UTILIZATION PROTEIN EUTJ"/>
    <property type="match status" value="1"/>
</dbReference>
<dbReference type="Gene3D" id="3.30.420.40">
    <property type="match status" value="1"/>
</dbReference>
<proteinExistence type="predicted"/>
<evidence type="ECO:0000313" key="1">
    <source>
        <dbReference type="EMBL" id="TDQ38284.1"/>
    </source>
</evidence>
<dbReference type="PANTHER" id="PTHR32432">
    <property type="entry name" value="CELL DIVISION PROTEIN FTSA-RELATED"/>
    <property type="match status" value="1"/>
</dbReference>
<dbReference type="InterPro" id="IPR050696">
    <property type="entry name" value="FtsA/MreB"/>
</dbReference>
<name>A0A4R6U5H6_9BACI</name>
<dbReference type="Proteomes" id="UP000295632">
    <property type="component" value="Unassembled WGS sequence"/>
</dbReference>
<dbReference type="Pfam" id="PF11104">
    <property type="entry name" value="PilM_2"/>
    <property type="match status" value="1"/>
</dbReference>
<accession>A0A4R6U5H6</accession>
<dbReference type="InterPro" id="IPR043129">
    <property type="entry name" value="ATPase_NBD"/>
</dbReference>
<protein>
    <submittedName>
        <fullName evidence="1">Type IV pilus assembly protein PilM</fullName>
    </submittedName>
</protein>
<dbReference type="OrthoDB" id="2690797at2"/>
<dbReference type="RefSeq" id="WP_133580862.1">
    <property type="nucleotide sequence ID" value="NZ_SNYJ01000010.1"/>
</dbReference>
<reference evidence="1 2" key="1">
    <citation type="submission" date="2019-03" db="EMBL/GenBank/DDBJ databases">
        <title>Genomic Encyclopedia of Type Strains, Phase IV (KMG-IV): sequencing the most valuable type-strain genomes for metagenomic binning, comparative biology and taxonomic classification.</title>
        <authorList>
            <person name="Goeker M."/>
        </authorList>
    </citation>
    <scope>NUCLEOTIDE SEQUENCE [LARGE SCALE GENOMIC DNA]</scope>
    <source>
        <strain evidence="1 2">DSM 28697</strain>
    </source>
</reference>
<evidence type="ECO:0000313" key="2">
    <source>
        <dbReference type="Proteomes" id="UP000295632"/>
    </source>
</evidence>
<dbReference type="EMBL" id="SNYJ01000010">
    <property type="protein sequence ID" value="TDQ38284.1"/>
    <property type="molecule type" value="Genomic_DNA"/>
</dbReference>